<protein>
    <submittedName>
        <fullName evidence="1">Uncharacterized protein</fullName>
    </submittedName>
</protein>
<evidence type="ECO:0000313" key="2">
    <source>
        <dbReference type="Proteomes" id="UP001302613"/>
    </source>
</evidence>
<proteinExistence type="predicted"/>
<evidence type="ECO:0000313" key="1">
    <source>
        <dbReference type="EMBL" id="WOH42209.1"/>
    </source>
</evidence>
<name>A0ABZ0GXF8_9ENTR</name>
<gene>
    <name evidence="1" type="ORF">RY846_16445</name>
</gene>
<organism evidence="1 2">
    <name type="scientific">Citrobacter portucalensis</name>
    <dbReference type="NCBI Taxonomy" id="1639133"/>
    <lineage>
        <taxon>Bacteria</taxon>
        <taxon>Pseudomonadati</taxon>
        <taxon>Pseudomonadota</taxon>
        <taxon>Gammaproteobacteria</taxon>
        <taxon>Enterobacterales</taxon>
        <taxon>Enterobacteriaceae</taxon>
        <taxon>Citrobacter</taxon>
        <taxon>Citrobacter freundii complex</taxon>
    </lineage>
</organism>
<dbReference type="EMBL" id="CP136601">
    <property type="protein sequence ID" value="WOH42209.1"/>
    <property type="molecule type" value="Genomic_DNA"/>
</dbReference>
<keyword evidence="2" id="KW-1185">Reference proteome</keyword>
<reference evidence="1 2" key="1">
    <citation type="submission" date="2023-10" db="EMBL/GenBank/DDBJ databases">
        <title>SFO-1, KPC-2, NDM-1 were first reported in Portuguese citrobacter collected clinically.</title>
        <authorList>
            <person name="Guo K."/>
        </authorList>
    </citation>
    <scope>NUCLEOTIDE SEQUENCE [LARGE SCALE GENOMIC DNA]</scope>
    <source>
        <strain evidence="1 2">L2724hy</strain>
    </source>
</reference>
<sequence length="114" mass="13212">MTEQEQQLIQYTVDSLRNVRNKFYQYSDAELTSMSLKDQALYSDNLTKLIEAIAILDHANYQAIIDEFSRNTSKLQEAIERNNEFLEQSNNVVQVVRGINEFLAIVLPIILLLM</sequence>
<accession>A0ABZ0GXF8</accession>
<dbReference type="RefSeq" id="WP_234102558.1">
    <property type="nucleotide sequence ID" value="NZ_CP136601.1"/>
</dbReference>
<dbReference type="Proteomes" id="UP001302613">
    <property type="component" value="Chromosome"/>
</dbReference>